<evidence type="ECO:0000256" key="1">
    <source>
        <dbReference type="SAM" id="Phobius"/>
    </source>
</evidence>
<dbReference type="GO" id="GO:0080120">
    <property type="term" value="P:CAAX-box protein maturation"/>
    <property type="evidence" value="ECO:0007669"/>
    <property type="project" value="UniProtKB-ARBA"/>
</dbReference>
<keyword evidence="1" id="KW-0812">Transmembrane</keyword>
<feature type="transmembrane region" description="Helical" evidence="1">
    <location>
        <begin position="98"/>
        <end position="121"/>
    </location>
</feature>
<keyword evidence="3" id="KW-0378">Hydrolase</keyword>
<feature type="transmembrane region" description="Helical" evidence="1">
    <location>
        <begin position="192"/>
        <end position="216"/>
    </location>
</feature>
<dbReference type="RefSeq" id="WP_010568583.1">
    <property type="nucleotide sequence ID" value="NZ_AHMO02000007.1"/>
</dbReference>
<keyword evidence="1" id="KW-0472">Membrane</keyword>
<proteinExistence type="predicted"/>
<dbReference type="GO" id="GO:0004175">
    <property type="term" value="F:endopeptidase activity"/>
    <property type="evidence" value="ECO:0007669"/>
    <property type="project" value="UniProtKB-ARBA"/>
</dbReference>
<protein>
    <submittedName>
        <fullName evidence="3">CAAX protease self-immunity</fullName>
    </submittedName>
</protein>
<comment type="caution">
    <text evidence="3">The sequence shown here is derived from an EMBL/GenBank/DDBJ whole genome shotgun (WGS) entry which is preliminary data.</text>
</comment>
<keyword evidence="1" id="KW-1133">Transmembrane helix</keyword>
<feature type="transmembrane region" description="Helical" evidence="1">
    <location>
        <begin position="222"/>
        <end position="242"/>
    </location>
</feature>
<gene>
    <name evidence="3" type="ORF">LEP1GSC050_0150</name>
</gene>
<dbReference type="AlphaFoldDB" id="T0FEG1"/>
<feature type="transmembrane region" description="Helical" evidence="1">
    <location>
        <begin position="50"/>
        <end position="72"/>
    </location>
</feature>
<dbReference type="Pfam" id="PF02517">
    <property type="entry name" value="Rce1-like"/>
    <property type="match status" value="1"/>
</dbReference>
<keyword evidence="3" id="KW-0645">Protease</keyword>
<keyword evidence="4" id="KW-1185">Reference proteome</keyword>
<name>T0FEG1_9LEPT</name>
<dbReference type="GO" id="GO:0006508">
    <property type="term" value="P:proteolysis"/>
    <property type="evidence" value="ECO:0007669"/>
    <property type="project" value="UniProtKB-KW"/>
</dbReference>
<evidence type="ECO:0000313" key="3">
    <source>
        <dbReference type="EMBL" id="EQA46271.1"/>
    </source>
</evidence>
<reference evidence="3" key="1">
    <citation type="submission" date="2013-05" db="EMBL/GenBank/DDBJ databases">
        <authorList>
            <person name="Harkins D.M."/>
            <person name="Durkin A.S."/>
            <person name="Brinkac L.M."/>
            <person name="Haft D.H."/>
            <person name="Selengut J.D."/>
            <person name="Sanka R."/>
            <person name="DePew J."/>
            <person name="Purushe J."/>
            <person name="Hartskeerl R.A."/>
            <person name="Ahmed A."/>
            <person name="van der Linden H."/>
            <person name="Goris M.G.A."/>
            <person name="Vinetz J.M."/>
            <person name="Sutton G.G."/>
            <person name="Nierman W.C."/>
            <person name="Fouts D.E."/>
        </authorList>
    </citation>
    <scope>NUCLEOTIDE SEQUENCE [LARGE SCALE GENOMIC DNA]</scope>
    <source>
        <strain evidence="3">5399</strain>
    </source>
</reference>
<sequence>MTIKPFDWKIFVILLIAATFGLLAIIPYSLALQAGVLKQTQLSMPLPVLVTIQIVAQVSIFGMIIAIGLFFANRTGLEIPILEAYFKGEPIRVKIRSILPISGILGIVASLLIALLDVYLFQPALKVELGDKASVLLNSGAATPAAWKGFLASFYGSIDEEILLRLCLMSFFVWCGRFLSKKRSKGKQSATVFWIANIVTALVFGLGHLPATSMILPLTPLVIVRAIVLNGLAGVAFGYLYFTRGLESAMLSHFACDLVLHVVLVL</sequence>
<feature type="transmembrane region" description="Helical" evidence="1">
    <location>
        <begin position="12"/>
        <end position="30"/>
    </location>
</feature>
<dbReference type="Proteomes" id="UP000015454">
    <property type="component" value="Unassembled WGS sequence"/>
</dbReference>
<dbReference type="OrthoDB" id="378663at2"/>
<dbReference type="InterPro" id="IPR003675">
    <property type="entry name" value="Rce1/LyrA-like_dom"/>
</dbReference>
<evidence type="ECO:0000313" key="4">
    <source>
        <dbReference type="Proteomes" id="UP000015454"/>
    </source>
</evidence>
<feature type="domain" description="CAAX prenyl protease 2/Lysostaphin resistance protein A-like" evidence="2">
    <location>
        <begin position="146"/>
        <end position="259"/>
    </location>
</feature>
<evidence type="ECO:0000259" key="2">
    <source>
        <dbReference type="Pfam" id="PF02517"/>
    </source>
</evidence>
<feature type="transmembrane region" description="Helical" evidence="1">
    <location>
        <begin position="162"/>
        <end position="180"/>
    </location>
</feature>
<accession>T0FEG1</accession>
<dbReference type="EMBL" id="AHMO02000007">
    <property type="protein sequence ID" value="EQA46271.1"/>
    <property type="molecule type" value="Genomic_DNA"/>
</dbReference>
<organism evidence="3 4">
    <name type="scientific">Leptospira broomii serovar Hurstbridge str. 5399</name>
    <dbReference type="NCBI Taxonomy" id="1049789"/>
    <lineage>
        <taxon>Bacteria</taxon>
        <taxon>Pseudomonadati</taxon>
        <taxon>Spirochaetota</taxon>
        <taxon>Spirochaetia</taxon>
        <taxon>Leptospirales</taxon>
        <taxon>Leptospiraceae</taxon>
        <taxon>Leptospira</taxon>
    </lineage>
</organism>